<dbReference type="GO" id="GO:0015095">
    <property type="term" value="F:magnesium ion transmembrane transporter activity"/>
    <property type="evidence" value="ECO:0007669"/>
    <property type="project" value="InterPro"/>
</dbReference>
<keyword evidence="4 6" id="KW-1133">Transmembrane helix</keyword>
<protein>
    <recommendedName>
        <fullName evidence="9">NIPA-like protein 2</fullName>
    </recommendedName>
</protein>
<comment type="similarity">
    <text evidence="2">Belongs to the NIPA family.</text>
</comment>
<dbReference type="PANTHER" id="PTHR12570:SF65">
    <property type="entry name" value="MAGNESIUM TRANSPORTER NIPA9-RELATED"/>
    <property type="match status" value="1"/>
</dbReference>
<evidence type="ECO:0000256" key="6">
    <source>
        <dbReference type="SAM" id="Phobius"/>
    </source>
</evidence>
<dbReference type="EMBL" id="JAZGQO010000013">
    <property type="protein sequence ID" value="KAK6171999.1"/>
    <property type="molecule type" value="Genomic_DNA"/>
</dbReference>
<gene>
    <name evidence="7" type="ORF">SNE40_018406</name>
</gene>
<keyword evidence="3 6" id="KW-0812">Transmembrane</keyword>
<evidence type="ECO:0008006" key="9">
    <source>
        <dbReference type="Google" id="ProtNLM"/>
    </source>
</evidence>
<accession>A0AAN8JAE6</accession>
<evidence type="ECO:0000256" key="1">
    <source>
        <dbReference type="ARBA" id="ARBA00004141"/>
    </source>
</evidence>
<evidence type="ECO:0000256" key="4">
    <source>
        <dbReference type="ARBA" id="ARBA00022989"/>
    </source>
</evidence>
<dbReference type="Proteomes" id="UP001347796">
    <property type="component" value="Unassembled WGS sequence"/>
</dbReference>
<comment type="subcellular location">
    <subcellularLocation>
        <location evidence="1">Membrane</location>
        <topology evidence="1">Multi-pass membrane protein</topology>
    </subcellularLocation>
</comment>
<dbReference type="Pfam" id="PF05653">
    <property type="entry name" value="Mg_trans_NIPA"/>
    <property type="match status" value="1"/>
</dbReference>
<name>A0AAN8JAE6_PATCE</name>
<organism evidence="7 8">
    <name type="scientific">Patella caerulea</name>
    <name type="common">Rayed Mediterranean limpet</name>
    <dbReference type="NCBI Taxonomy" id="87958"/>
    <lineage>
        <taxon>Eukaryota</taxon>
        <taxon>Metazoa</taxon>
        <taxon>Spiralia</taxon>
        <taxon>Lophotrochozoa</taxon>
        <taxon>Mollusca</taxon>
        <taxon>Gastropoda</taxon>
        <taxon>Patellogastropoda</taxon>
        <taxon>Patelloidea</taxon>
        <taxon>Patellidae</taxon>
        <taxon>Patella</taxon>
    </lineage>
</organism>
<evidence type="ECO:0000256" key="5">
    <source>
        <dbReference type="ARBA" id="ARBA00023136"/>
    </source>
</evidence>
<dbReference type="InterPro" id="IPR037185">
    <property type="entry name" value="EmrE-like"/>
</dbReference>
<proteinExistence type="inferred from homology"/>
<evidence type="ECO:0000256" key="2">
    <source>
        <dbReference type="ARBA" id="ARBA00007230"/>
    </source>
</evidence>
<feature type="transmembrane region" description="Helical" evidence="6">
    <location>
        <begin position="118"/>
        <end position="136"/>
    </location>
</feature>
<sequence length="394" mass="43593">MEERNIRNDSDNGEQSSHMDLFVGAGLAISGNLLISISLNVQKYTHMKNSNREDPVHYTKDVLWWLGLTLMGLGEIGNFTAYGFAPASLVAPLGTTTVVANFFLAALFLKEKIRPEHLFGCALAVVGAFLLVTFSSKKERVLDGSEIMQLLSEIPFIIYICVEIASLCVLFFLLYVKKLKVIVVLILITAITASFTVISAKGVSSMLQVTVSGQPQFKYPVLYIMLIIMILTAVVQIKYLNQAMKDFDSTVVVPTNFVFFTLSAILAGIIFYKEFWGMSGLEICMFIFGCIMCFVGVYFITLGLPGSHKPKEAQPLITSDVFPSWLTASVNVGQVQPQGEVNHNIFDGTDSDRQPILTAQEINSSSEEINTDVNRSNFVNQEARNYGTNNYDSD</sequence>
<reference evidence="7 8" key="1">
    <citation type="submission" date="2024-01" db="EMBL/GenBank/DDBJ databases">
        <title>The genome of the rayed Mediterranean limpet Patella caerulea (Linnaeus, 1758).</title>
        <authorList>
            <person name="Anh-Thu Weber A."/>
            <person name="Halstead-Nussloch G."/>
        </authorList>
    </citation>
    <scope>NUCLEOTIDE SEQUENCE [LARGE SCALE GENOMIC DNA]</scope>
    <source>
        <strain evidence="7">AATW-2023a</strain>
        <tissue evidence="7">Whole specimen</tissue>
    </source>
</reference>
<dbReference type="SUPFAM" id="SSF103481">
    <property type="entry name" value="Multidrug resistance efflux transporter EmrE"/>
    <property type="match status" value="1"/>
</dbReference>
<dbReference type="AlphaFoldDB" id="A0AAN8JAE6"/>
<dbReference type="Gene3D" id="1.10.3730.20">
    <property type="match status" value="1"/>
</dbReference>
<evidence type="ECO:0000313" key="7">
    <source>
        <dbReference type="EMBL" id="KAK6171999.1"/>
    </source>
</evidence>
<feature type="transmembrane region" description="Helical" evidence="6">
    <location>
        <begin position="278"/>
        <end position="301"/>
    </location>
</feature>
<dbReference type="GO" id="GO:0016020">
    <property type="term" value="C:membrane"/>
    <property type="evidence" value="ECO:0007669"/>
    <property type="project" value="UniProtKB-SubCell"/>
</dbReference>
<comment type="caution">
    <text evidence="7">The sequence shown here is derived from an EMBL/GenBank/DDBJ whole genome shotgun (WGS) entry which is preliminary data.</text>
</comment>
<feature type="transmembrane region" description="Helical" evidence="6">
    <location>
        <begin position="251"/>
        <end position="272"/>
    </location>
</feature>
<feature type="transmembrane region" description="Helical" evidence="6">
    <location>
        <begin position="62"/>
        <end position="84"/>
    </location>
</feature>
<feature type="transmembrane region" description="Helical" evidence="6">
    <location>
        <begin position="90"/>
        <end position="109"/>
    </location>
</feature>
<feature type="transmembrane region" description="Helical" evidence="6">
    <location>
        <begin position="21"/>
        <end position="41"/>
    </location>
</feature>
<feature type="transmembrane region" description="Helical" evidence="6">
    <location>
        <begin position="181"/>
        <end position="200"/>
    </location>
</feature>
<dbReference type="PANTHER" id="PTHR12570">
    <property type="match status" value="1"/>
</dbReference>
<evidence type="ECO:0000313" key="8">
    <source>
        <dbReference type="Proteomes" id="UP001347796"/>
    </source>
</evidence>
<feature type="transmembrane region" description="Helical" evidence="6">
    <location>
        <begin position="220"/>
        <end position="239"/>
    </location>
</feature>
<dbReference type="InterPro" id="IPR008521">
    <property type="entry name" value="Mg_trans_NIPA"/>
</dbReference>
<evidence type="ECO:0000256" key="3">
    <source>
        <dbReference type="ARBA" id="ARBA00022692"/>
    </source>
</evidence>
<keyword evidence="5 6" id="KW-0472">Membrane</keyword>
<feature type="transmembrane region" description="Helical" evidence="6">
    <location>
        <begin position="156"/>
        <end position="176"/>
    </location>
</feature>
<keyword evidence="8" id="KW-1185">Reference proteome</keyword>